<protein>
    <submittedName>
        <fullName evidence="2">Uncharacterized protein</fullName>
    </submittedName>
</protein>
<evidence type="ECO:0000313" key="2">
    <source>
        <dbReference type="EMBL" id="RXJ04467.1"/>
    </source>
</evidence>
<dbReference type="OrthoDB" id="2043221at2"/>
<dbReference type="EMBL" id="QOUX01000001">
    <property type="protein sequence ID" value="RXJ04467.1"/>
    <property type="molecule type" value="Genomic_DNA"/>
</dbReference>
<organism evidence="2 3">
    <name type="scientific">Anaerobacillus alkaliphilus</name>
    <dbReference type="NCBI Taxonomy" id="1548597"/>
    <lineage>
        <taxon>Bacteria</taxon>
        <taxon>Bacillati</taxon>
        <taxon>Bacillota</taxon>
        <taxon>Bacilli</taxon>
        <taxon>Bacillales</taxon>
        <taxon>Bacillaceae</taxon>
        <taxon>Anaerobacillus</taxon>
    </lineage>
</organism>
<dbReference type="Proteomes" id="UP000290649">
    <property type="component" value="Unassembled WGS sequence"/>
</dbReference>
<feature type="transmembrane region" description="Helical" evidence="1">
    <location>
        <begin position="12"/>
        <end position="29"/>
    </location>
</feature>
<dbReference type="AlphaFoldDB" id="A0A4Q0VXK1"/>
<dbReference type="RefSeq" id="WP_129076809.1">
    <property type="nucleotide sequence ID" value="NZ_QOUX01000001.1"/>
</dbReference>
<reference evidence="2 3" key="1">
    <citation type="journal article" date="2019" name="Int. J. Syst. Evol. Microbiol.">
        <title>Anaerobacillus alkaliphilus sp. nov., a novel alkaliphilic and moderately halophilic bacterium.</title>
        <authorList>
            <person name="Borsodi A.K."/>
            <person name="Aszalos J.M."/>
            <person name="Bihari P."/>
            <person name="Nagy I."/>
            <person name="Schumann P."/>
            <person name="Sproer C."/>
            <person name="Kovacs A.L."/>
            <person name="Boka K."/>
            <person name="Dobosy P."/>
            <person name="Ovari M."/>
            <person name="Szili-Kovacs T."/>
            <person name="Toth E."/>
        </authorList>
    </citation>
    <scope>NUCLEOTIDE SEQUENCE [LARGE SCALE GENOMIC DNA]</scope>
    <source>
        <strain evidence="2 3">B16-10</strain>
    </source>
</reference>
<keyword evidence="1" id="KW-0472">Membrane</keyword>
<keyword evidence="1" id="KW-0812">Transmembrane</keyword>
<feature type="transmembrane region" description="Helical" evidence="1">
    <location>
        <begin position="41"/>
        <end position="62"/>
    </location>
</feature>
<gene>
    <name evidence="2" type="ORF">DS745_03525</name>
</gene>
<keyword evidence="1" id="KW-1133">Transmembrane helix</keyword>
<comment type="caution">
    <text evidence="2">The sequence shown here is derived from an EMBL/GenBank/DDBJ whole genome shotgun (WGS) entry which is preliminary data.</text>
</comment>
<name>A0A4Q0VXK1_9BACI</name>
<keyword evidence="3" id="KW-1185">Reference proteome</keyword>
<evidence type="ECO:0000313" key="3">
    <source>
        <dbReference type="Proteomes" id="UP000290649"/>
    </source>
</evidence>
<accession>A0A4Q0VXK1</accession>
<sequence length="75" mass="8568">MSKKSKLPEDPTWIFCISIVAILIGFRGVERLYNVQGLIDILIGVALVITGFLGGILGFRHYRLFRQERQSRECD</sequence>
<evidence type="ECO:0000256" key="1">
    <source>
        <dbReference type="SAM" id="Phobius"/>
    </source>
</evidence>
<proteinExistence type="predicted"/>